<dbReference type="InterPro" id="IPR013538">
    <property type="entry name" value="ASHA1/2-like_C"/>
</dbReference>
<protein>
    <submittedName>
        <fullName evidence="3">SRPBCC domain-containing protein</fullName>
    </submittedName>
</protein>
<name>A0A5R8KGB2_9BACT</name>
<organism evidence="3 4">
    <name type="scientific">Phragmitibacter flavus</name>
    <dbReference type="NCBI Taxonomy" id="2576071"/>
    <lineage>
        <taxon>Bacteria</taxon>
        <taxon>Pseudomonadati</taxon>
        <taxon>Verrucomicrobiota</taxon>
        <taxon>Verrucomicrobiia</taxon>
        <taxon>Verrucomicrobiales</taxon>
        <taxon>Verrucomicrobiaceae</taxon>
        <taxon>Phragmitibacter</taxon>
    </lineage>
</organism>
<dbReference type="OrthoDB" id="281106at2"/>
<comment type="caution">
    <text evidence="3">The sequence shown here is derived from an EMBL/GenBank/DDBJ whole genome shotgun (WGS) entry which is preliminary data.</text>
</comment>
<accession>A0A5R8KGB2</accession>
<dbReference type="CDD" id="cd07814">
    <property type="entry name" value="SRPBCC_CalC_Aha1-like"/>
    <property type="match status" value="1"/>
</dbReference>
<dbReference type="InterPro" id="IPR023393">
    <property type="entry name" value="START-like_dom_sf"/>
</dbReference>
<dbReference type="AlphaFoldDB" id="A0A5R8KGB2"/>
<evidence type="ECO:0000256" key="1">
    <source>
        <dbReference type="ARBA" id="ARBA00006817"/>
    </source>
</evidence>
<dbReference type="Gene3D" id="3.30.530.20">
    <property type="match status" value="1"/>
</dbReference>
<evidence type="ECO:0000313" key="4">
    <source>
        <dbReference type="Proteomes" id="UP000306196"/>
    </source>
</evidence>
<dbReference type="SUPFAM" id="SSF55961">
    <property type="entry name" value="Bet v1-like"/>
    <property type="match status" value="1"/>
</dbReference>
<sequence>MPVKKDENGKRWVEMELILPGTPDQVWQAVATGPGVSAWFTRCHIEERVGGTVQFDFGPNGTSTGEVTAWQPPFRFGYVEREWSEGAPPCVTEITVTRRPDGKSVFCMVHSLATSTDEWDESLESFESGWPGFFEVLRLYLAHFAGSKAASFLVVASANSPQAVVWKRLTEALNLDAANFGDERTTDSPEKLTGTIMRVEQSAQERYILLRLTAPVQGIALIGTFGDDKAANASMTLYLYGDDVEQRSRSSESKWGEWLCETFKQPADQDGRYTP</sequence>
<dbReference type="Proteomes" id="UP000306196">
    <property type="component" value="Unassembled WGS sequence"/>
</dbReference>
<evidence type="ECO:0000313" key="3">
    <source>
        <dbReference type="EMBL" id="TLD71343.1"/>
    </source>
</evidence>
<dbReference type="Pfam" id="PF08327">
    <property type="entry name" value="AHSA1"/>
    <property type="match status" value="1"/>
</dbReference>
<proteinExistence type="inferred from homology"/>
<comment type="similarity">
    <text evidence="1">Belongs to the AHA1 family.</text>
</comment>
<evidence type="ECO:0000259" key="2">
    <source>
        <dbReference type="Pfam" id="PF08327"/>
    </source>
</evidence>
<gene>
    <name evidence="3" type="ORF">FEM03_07375</name>
</gene>
<dbReference type="RefSeq" id="WP_138085556.1">
    <property type="nucleotide sequence ID" value="NZ_VAUV01000005.1"/>
</dbReference>
<keyword evidence="4" id="KW-1185">Reference proteome</keyword>
<reference evidence="3 4" key="1">
    <citation type="submission" date="2019-05" db="EMBL/GenBank/DDBJ databases">
        <title>Verrucobacter flavum gen. nov., sp. nov. a new member of the family Verrucomicrobiaceae.</title>
        <authorList>
            <person name="Szuroczki S."/>
            <person name="Abbaszade G."/>
            <person name="Szabo A."/>
            <person name="Felfoldi T."/>
            <person name="Schumann P."/>
            <person name="Boka K."/>
            <person name="Keki Z."/>
            <person name="Toumi M."/>
            <person name="Toth E."/>
        </authorList>
    </citation>
    <scope>NUCLEOTIDE SEQUENCE [LARGE SCALE GENOMIC DNA]</scope>
    <source>
        <strain evidence="3 4">MG-N-17</strain>
    </source>
</reference>
<dbReference type="EMBL" id="VAUV01000005">
    <property type="protein sequence ID" value="TLD71343.1"/>
    <property type="molecule type" value="Genomic_DNA"/>
</dbReference>
<feature type="domain" description="Activator of Hsp90 ATPase homologue 1/2-like C-terminal" evidence="2">
    <location>
        <begin position="22"/>
        <end position="141"/>
    </location>
</feature>